<dbReference type="STRING" id="530564.Psta_4599"/>
<gene>
    <name evidence="1" type="ordered locus">Psta_4599</name>
</gene>
<accession>D2R738</accession>
<dbReference type="KEGG" id="psl:Psta_4599"/>
<evidence type="ECO:0000313" key="2">
    <source>
        <dbReference type="Proteomes" id="UP000001887"/>
    </source>
</evidence>
<proteinExistence type="predicted"/>
<dbReference type="EMBL" id="CP001848">
    <property type="protein sequence ID" value="ADB19241.1"/>
    <property type="molecule type" value="Genomic_DNA"/>
</dbReference>
<sequence>MHWPVPHYRKTPTNVKIEKTSETGGFRFAAVWRWLDDVRCDTKDLR</sequence>
<protein>
    <submittedName>
        <fullName evidence="1">Uncharacterized protein</fullName>
    </submittedName>
</protein>
<organism evidence="1 2">
    <name type="scientific">Pirellula staleyi (strain ATCC 27377 / DSM 6068 / ICPB 4128)</name>
    <name type="common">Pirella staleyi</name>
    <dbReference type="NCBI Taxonomy" id="530564"/>
    <lineage>
        <taxon>Bacteria</taxon>
        <taxon>Pseudomonadati</taxon>
        <taxon>Planctomycetota</taxon>
        <taxon>Planctomycetia</taxon>
        <taxon>Pirellulales</taxon>
        <taxon>Pirellulaceae</taxon>
        <taxon>Pirellula</taxon>
    </lineage>
</organism>
<name>D2R738_PIRSD</name>
<dbReference type="Proteomes" id="UP000001887">
    <property type="component" value="Chromosome"/>
</dbReference>
<reference evidence="1 2" key="1">
    <citation type="journal article" date="2009" name="Stand. Genomic Sci.">
        <title>Complete genome sequence of Pirellula staleyi type strain (ATCC 27377).</title>
        <authorList>
            <person name="Clum A."/>
            <person name="Tindall B.J."/>
            <person name="Sikorski J."/>
            <person name="Ivanova N."/>
            <person name="Mavrommatis K."/>
            <person name="Lucas S."/>
            <person name="Glavina del Rio T."/>
            <person name="Nolan M."/>
            <person name="Chen F."/>
            <person name="Tice H."/>
            <person name="Pitluck S."/>
            <person name="Cheng J.F."/>
            <person name="Chertkov O."/>
            <person name="Brettin T."/>
            <person name="Han C."/>
            <person name="Detter J.C."/>
            <person name="Kuske C."/>
            <person name="Bruce D."/>
            <person name="Goodwin L."/>
            <person name="Ovchinikova G."/>
            <person name="Pati A."/>
            <person name="Mikhailova N."/>
            <person name="Chen A."/>
            <person name="Palaniappan K."/>
            <person name="Land M."/>
            <person name="Hauser L."/>
            <person name="Chang Y.J."/>
            <person name="Jeffries C.D."/>
            <person name="Chain P."/>
            <person name="Rohde M."/>
            <person name="Goker M."/>
            <person name="Bristow J."/>
            <person name="Eisen J.A."/>
            <person name="Markowitz V."/>
            <person name="Hugenholtz P."/>
            <person name="Kyrpides N.C."/>
            <person name="Klenk H.P."/>
            <person name="Lapidus A."/>
        </authorList>
    </citation>
    <scope>NUCLEOTIDE SEQUENCE [LARGE SCALE GENOMIC DNA]</scope>
    <source>
        <strain evidence="2">ATCC 27377 / DSM 6068 / ICPB 4128</strain>
    </source>
</reference>
<dbReference type="HOGENOM" id="CLU_3187121_0_0_0"/>
<keyword evidence="2" id="KW-1185">Reference proteome</keyword>
<dbReference type="AlphaFoldDB" id="D2R738"/>
<evidence type="ECO:0000313" key="1">
    <source>
        <dbReference type="EMBL" id="ADB19241.1"/>
    </source>
</evidence>